<protein>
    <submittedName>
        <fullName evidence="2">Uncharacterized protein</fullName>
    </submittedName>
</protein>
<dbReference type="HOGENOM" id="CLU_3205319_0_0_0"/>
<dbReference type="Proteomes" id="UP000010798">
    <property type="component" value="Chromosome"/>
</dbReference>
<dbReference type="AlphaFoldDB" id="L0DHR4"/>
<sequence>MTNETSDLVMRIATLEAIANELEQIVLKLQQRIAAAEQGLGQRWV</sequence>
<organism evidence="2 3">
    <name type="scientific">Singulisphaera acidiphila (strain ATCC BAA-1392 / DSM 18658 / VKM B-2454 / MOB10)</name>
    <dbReference type="NCBI Taxonomy" id="886293"/>
    <lineage>
        <taxon>Bacteria</taxon>
        <taxon>Pseudomonadati</taxon>
        <taxon>Planctomycetota</taxon>
        <taxon>Planctomycetia</taxon>
        <taxon>Isosphaerales</taxon>
        <taxon>Isosphaeraceae</taxon>
        <taxon>Singulisphaera</taxon>
    </lineage>
</organism>
<evidence type="ECO:0000313" key="2">
    <source>
        <dbReference type="EMBL" id="AGA28375.1"/>
    </source>
</evidence>
<dbReference type="RefSeq" id="WP_015247503.1">
    <property type="nucleotide sequence ID" value="NC_019892.1"/>
</dbReference>
<accession>L0DHR4</accession>
<keyword evidence="1" id="KW-0175">Coiled coil</keyword>
<feature type="coiled-coil region" evidence="1">
    <location>
        <begin position="12"/>
        <end position="39"/>
    </location>
</feature>
<name>L0DHR4_SINAD</name>
<dbReference type="EMBL" id="CP003364">
    <property type="protein sequence ID" value="AGA28375.1"/>
    <property type="molecule type" value="Genomic_DNA"/>
</dbReference>
<keyword evidence="3" id="KW-1185">Reference proteome</keyword>
<proteinExistence type="predicted"/>
<gene>
    <name evidence="2" type="ordered locus">Sinac_4168</name>
</gene>
<evidence type="ECO:0000313" key="3">
    <source>
        <dbReference type="Proteomes" id="UP000010798"/>
    </source>
</evidence>
<reference evidence="2 3" key="1">
    <citation type="submission" date="2012-02" db="EMBL/GenBank/DDBJ databases">
        <title>Complete sequence of chromosome of Singulisphaera acidiphila DSM 18658.</title>
        <authorList>
            <consortium name="US DOE Joint Genome Institute (JGI-PGF)"/>
            <person name="Lucas S."/>
            <person name="Copeland A."/>
            <person name="Lapidus A."/>
            <person name="Glavina del Rio T."/>
            <person name="Dalin E."/>
            <person name="Tice H."/>
            <person name="Bruce D."/>
            <person name="Goodwin L."/>
            <person name="Pitluck S."/>
            <person name="Peters L."/>
            <person name="Ovchinnikova G."/>
            <person name="Chertkov O."/>
            <person name="Kyrpides N."/>
            <person name="Mavromatis K."/>
            <person name="Ivanova N."/>
            <person name="Brettin T."/>
            <person name="Detter J.C."/>
            <person name="Han C."/>
            <person name="Larimer F."/>
            <person name="Land M."/>
            <person name="Hauser L."/>
            <person name="Markowitz V."/>
            <person name="Cheng J.-F."/>
            <person name="Hugenholtz P."/>
            <person name="Woyke T."/>
            <person name="Wu D."/>
            <person name="Tindall B."/>
            <person name="Pomrenke H."/>
            <person name="Brambilla E."/>
            <person name="Klenk H.-P."/>
            <person name="Eisen J.A."/>
        </authorList>
    </citation>
    <scope>NUCLEOTIDE SEQUENCE [LARGE SCALE GENOMIC DNA]</scope>
    <source>
        <strain evidence="3">ATCC BAA-1392 / DSM 18658 / VKM B-2454 / MOB10</strain>
    </source>
</reference>
<dbReference type="KEGG" id="saci:Sinac_4168"/>
<evidence type="ECO:0000256" key="1">
    <source>
        <dbReference type="SAM" id="Coils"/>
    </source>
</evidence>